<dbReference type="GO" id="GO:0007186">
    <property type="term" value="P:G protein-coupled receptor signaling pathway"/>
    <property type="evidence" value="ECO:0007669"/>
    <property type="project" value="InterPro"/>
</dbReference>
<dbReference type="CDD" id="cd00068">
    <property type="entry name" value="GGL"/>
    <property type="match status" value="1"/>
</dbReference>
<dbReference type="GO" id="GO:0005834">
    <property type="term" value="C:heterotrimeric G-protein complex"/>
    <property type="evidence" value="ECO:0007669"/>
    <property type="project" value="InterPro"/>
</dbReference>
<dbReference type="AlphaFoldDB" id="A0A9Q1HBW0"/>
<dbReference type="InterPro" id="IPR015898">
    <property type="entry name" value="G-protein_gamma-like_dom"/>
</dbReference>
<dbReference type="GO" id="GO:0031681">
    <property type="term" value="F:G-protein beta-subunit binding"/>
    <property type="evidence" value="ECO:0007669"/>
    <property type="project" value="InterPro"/>
</dbReference>
<keyword evidence="8" id="KW-0636">Prenylation</keyword>
<evidence type="ECO:0000256" key="8">
    <source>
        <dbReference type="ARBA" id="ARBA00023289"/>
    </source>
</evidence>
<evidence type="ECO:0000313" key="12">
    <source>
        <dbReference type="Proteomes" id="UP001152320"/>
    </source>
</evidence>
<proteinExistence type="inferred from homology"/>
<keyword evidence="6 9" id="KW-0807">Transducer</keyword>
<evidence type="ECO:0000256" key="2">
    <source>
        <dbReference type="ARBA" id="ARBA00007431"/>
    </source>
</evidence>
<keyword evidence="12" id="KW-1185">Reference proteome</keyword>
<dbReference type="FunFam" id="4.10.260.10:FF:000001">
    <property type="entry name" value="Guanine nucleotide-binding protein subunit gamma"/>
    <property type="match status" value="1"/>
</dbReference>
<evidence type="ECO:0000256" key="1">
    <source>
        <dbReference type="ARBA" id="ARBA00004342"/>
    </source>
</evidence>
<keyword evidence="5 9" id="KW-0472">Membrane</keyword>
<sequence>MSNSVAALRKNIEQLKIEAKVQRICISKASADLLNYCQEHANEDMLLTGVPASDNPFKDKKSCTIL</sequence>
<accession>A0A9Q1HBW0</accession>
<dbReference type="Gene3D" id="4.10.260.10">
    <property type="entry name" value="Transducin (heterotrimeric G protein), gamma chain"/>
    <property type="match status" value="1"/>
</dbReference>
<evidence type="ECO:0000256" key="5">
    <source>
        <dbReference type="ARBA" id="ARBA00023136"/>
    </source>
</evidence>
<comment type="subunit">
    <text evidence="9">G proteins are composed of 3 units; alpha, beta and gamma.</text>
</comment>
<dbReference type="SMART" id="SM01224">
    <property type="entry name" value="G_gamma"/>
    <property type="match status" value="1"/>
</dbReference>
<dbReference type="Proteomes" id="UP001152320">
    <property type="component" value="Chromosome 6"/>
</dbReference>
<evidence type="ECO:0000313" key="11">
    <source>
        <dbReference type="EMBL" id="KAJ8040379.1"/>
    </source>
</evidence>
<name>A0A9Q1HBW0_HOLLE</name>
<protein>
    <recommendedName>
        <fullName evidence="9">Guanine nucleotide-binding protein subunit gamma</fullName>
    </recommendedName>
</protein>
<keyword evidence="3 9" id="KW-1003">Cell membrane</keyword>
<dbReference type="PROSITE" id="PS50058">
    <property type="entry name" value="G_PROTEIN_GAMMA"/>
    <property type="match status" value="1"/>
</dbReference>
<evidence type="ECO:0000256" key="7">
    <source>
        <dbReference type="ARBA" id="ARBA00023288"/>
    </source>
</evidence>
<comment type="function">
    <text evidence="9">Guanine nucleotide-binding proteins (G proteins) are involved as a modulator or transducer in various transmembrane signaling systems. The beta and gamma chains are required for the GTPase activity, for replacement of GDP by GTP, and for G protein-effector interaction.</text>
</comment>
<dbReference type="PRINTS" id="PR00321">
    <property type="entry name" value="GPROTEING"/>
</dbReference>
<dbReference type="InterPro" id="IPR036284">
    <property type="entry name" value="GGL_sf"/>
</dbReference>
<evidence type="ECO:0000256" key="3">
    <source>
        <dbReference type="ARBA" id="ARBA00022475"/>
    </source>
</evidence>
<comment type="similarity">
    <text evidence="2 9">Belongs to the G protein gamma family.</text>
</comment>
<reference evidence="11" key="1">
    <citation type="submission" date="2021-10" db="EMBL/GenBank/DDBJ databases">
        <title>Tropical sea cucumber genome reveals ecological adaptation and Cuvierian tubules defense mechanism.</title>
        <authorList>
            <person name="Chen T."/>
        </authorList>
    </citation>
    <scope>NUCLEOTIDE SEQUENCE</scope>
    <source>
        <strain evidence="11">Nanhai2018</strain>
        <tissue evidence="11">Muscle</tissue>
    </source>
</reference>
<dbReference type="PANTHER" id="PTHR13809">
    <property type="entry name" value="GUANINE NUCLEOTIDE-BINDING PROTEIN GAMMA SUBUNIT"/>
    <property type="match status" value="1"/>
</dbReference>
<evidence type="ECO:0000259" key="10">
    <source>
        <dbReference type="PROSITE" id="PS50058"/>
    </source>
</evidence>
<evidence type="ECO:0000256" key="9">
    <source>
        <dbReference type="RuleBase" id="RU004973"/>
    </source>
</evidence>
<dbReference type="EMBL" id="JAIZAY010000006">
    <property type="protein sequence ID" value="KAJ8040379.1"/>
    <property type="molecule type" value="Genomic_DNA"/>
</dbReference>
<evidence type="ECO:0000256" key="4">
    <source>
        <dbReference type="ARBA" id="ARBA00022481"/>
    </source>
</evidence>
<gene>
    <name evidence="11" type="ORF">HOLleu_14651</name>
</gene>
<keyword evidence="7 9" id="KW-0449">Lipoprotein</keyword>
<dbReference type="InterPro" id="IPR001770">
    <property type="entry name" value="G-protein_gamma"/>
</dbReference>
<dbReference type="Pfam" id="PF00631">
    <property type="entry name" value="G-gamma"/>
    <property type="match status" value="1"/>
</dbReference>
<dbReference type="SUPFAM" id="SSF48670">
    <property type="entry name" value="Transducin (heterotrimeric G protein), gamma chain"/>
    <property type="match status" value="1"/>
</dbReference>
<comment type="caution">
    <text evidence="11">The sequence shown here is derived from an EMBL/GenBank/DDBJ whole genome shotgun (WGS) entry which is preliminary data.</text>
</comment>
<evidence type="ECO:0000256" key="6">
    <source>
        <dbReference type="ARBA" id="ARBA00023224"/>
    </source>
</evidence>
<organism evidence="11 12">
    <name type="scientific">Holothuria leucospilota</name>
    <name type="common">Black long sea cucumber</name>
    <name type="synonym">Mertensiothuria leucospilota</name>
    <dbReference type="NCBI Taxonomy" id="206669"/>
    <lineage>
        <taxon>Eukaryota</taxon>
        <taxon>Metazoa</taxon>
        <taxon>Echinodermata</taxon>
        <taxon>Eleutherozoa</taxon>
        <taxon>Echinozoa</taxon>
        <taxon>Holothuroidea</taxon>
        <taxon>Aspidochirotacea</taxon>
        <taxon>Aspidochirotida</taxon>
        <taxon>Holothuriidae</taxon>
        <taxon>Holothuria</taxon>
    </lineage>
</organism>
<dbReference type="OrthoDB" id="6264244at2759"/>
<feature type="domain" description="G protein gamma" evidence="10">
    <location>
        <begin position="1"/>
        <end position="66"/>
    </location>
</feature>
<dbReference type="SMART" id="SM00224">
    <property type="entry name" value="GGL"/>
    <property type="match status" value="1"/>
</dbReference>
<comment type="subcellular location">
    <subcellularLocation>
        <location evidence="1 9">Cell membrane</location>
        <topology evidence="1 9">Lipid-anchor</topology>
        <orientation evidence="1 9">Cytoplasmic side</orientation>
    </subcellularLocation>
</comment>
<keyword evidence="4" id="KW-0488">Methylation</keyword>